<protein>
    <submittedName>
        <fullName evidence="1">Uncharacterized protein</fullName>
    </submittedName>
</protein>
<proteinExistence type="predicted"/>
<accession>A0A0A8YI52</accession>
<organism evidence="1">
    <name type="scientific">Arundo donax</name>
    <name type="common">Giant reed</name>
    <name type="synonym">Donax arundinaceus</name>
    <dbReference type="NCBI Taxonomy" id="35708"/>
    <lineage>
        <taxon>Eukaryota</taxon>
        <taxon>Viridiplantae</taxon>
        <taxon>Streptophyta</taxon>
        <taxon>Embryophyta</taxon>
        <taxon>Tracheophyta</taxon>
        <taxon>Spermatophyta</taxon>
        <taxon>Magnoliopsida</taxon>
        <taxon>Liliopsida</taxon>
        <taxon>Poales</taxon>
        <taxon>Poaceae</taxon>
        <taxon>PACMAD clade</taxon>
        <taxon>Arundinoideae</taxon>
        <taxon>Arundineae</taxon>
        <taxon>Arundo</taxon>
    </lineage>
</organism>
<reference evidence="1" key="2">
    <citation type="journal article" date="2015" name="Data Brief">
        <title>Shoot transcriptome of the giant reed, Arundo donax.</title>
        <authorList>
            <person name="Barrero R.A."/>
            <person name="Guerrero F.D."/>
            <person name="Moolhuijzen P."/>
            <person name="Goolsby J.A."/>
            <person name="Tidwell J."/>
            <person name="Bellgard S.E."/>
            <person name="Bellgard M.I."/>
        </authorList>
    </citation>
    <scope>NUCLEOTIDE SEQUENCE</scope>
    <source>
        <tissue evidence="1">Shoot tissue taken approximately 20 cm above the soil surface</tissue>
    </source>
</reference>
<reference evidence="1" key="1">
    <citation type="submission" date="2014-09" db="EMBL/GenBank/DDBJ databases">
        <authorList>
            <person name="Magalhaes I.L.F."/>
            <person name="Oliveira U."/>
            <person name="Santos F.R."/>
            <person name="Vidigal T.H.D.A."/>
            <person name="Brescovit A.D."/>
            <person name="Santos A.J."/>
        </authorList>
    </citation>
    <scope>NUCLEOTIDE SEQUENCE</scope>
    <source>
        <tissue evidence="1">Shoot tissue taken approximately 20 cm above the soil surface</tissue>
    </source>
</reference>
<dbReference type="EMBL" id="GBRH01272775">
    <property type="protein sequence ID" value="JAD25120.1"/>
    <property type="molecule type" value="Transcribed_RNA"/>
</dbReference>
<sequence>MDKYNYVAKAFELQ</sequence>
<name>A0A0A8YI52_ARUDO</name>
<evidence type="ECO:0000313" key="1">
    <source>
        <dbReference type="EMBL" id="JAD25120.1"/>
    </source>
</evidence>